<proteinExistence type="inferred from homology"/>
<organism evidence="6 7">
    <name type="scientific">Streptomyces carminius</name>
    <dbReference type="NCBI Taxonomy" id="2665496"/>
    <lineage>
        <taxon>Bacteria</taxon>
        <taxon>Bacillati</taxon>
        <taxon>Actinomycetota</taxon>
        <taxon>Actinomycetes</taxon>
        <taxon>Kitasatosporales</taxon>
        <taxon>Streptomycetaceae</taxon>
        <taxon>Streptomyces</taxon>
    </lineage>
</organism>
<evidence type="ECO:0000313" key="7">
    <source>
        <dbReference type="Proteomes" id="UP000230407"/>
    </source>
</evidence>
<evidence type="ECO:0000256" key="4">
    <source>
        <dbReference type="SAM" id="MobiDB-lite"/>
    </source>
</evidence>
<feature type="domain" description="Ketoreductase" evidence="5">
    <location>
        <begin position="100"/>
        <end position="284"/>
    </location>
</feature>
<evidence type="ECO:0000259" key="5">
    <source>
        <dbReference type="SMART" id="SM00822"/>
    </source>
</evidence>
<comment type="similarity">
    <text evidence="1 3">Belongs to the short-chain dehydrogenases/reductases (SDR) family.</text>
</comment>
<dbReference type="PANTHER" id="PTHR42879:SF2">
    <property type="entry name" value="3-OXOACYL-[ACYL-CARRIER-PROTEIN] REDUCTASE FABG"/>
    <property type="match status" value="1"/>
</dbReference>
<protein>
    <submittedName>
        <fullName evidence="6">Short-chain dehydrogenase</fullName>
    </submittedName>
</protein>
<evidence type="ECO:0000256" key="1">
    <source>
        <dbReference type="ARBA" id="ARBA00006484"/>
    </source>
</evidence>
<feature type="compositionally biased region" description="Low complexity" evidence="4">
    <location>
        <begin position="1"/>
        <end position="14"/>
    </location>
</feature>
<keyword evidence="7" id="KW-1185">Reference proteome</keyword>
<keyword evidence="2" id="KW-0560">Oxidoreductase</keyword>
<accession>A0A2M8LSI7</accession>
<evidence type="ECO:0000256" key="3">
    <source>
        <dbReference type="RuleBase" id="RU000363"/>
    </source>
</evidence>
<dbReference type="InterPro" id="IPR050259">
    <property type="entry name" value="SDR"/>
</dbReference>
<dbReference type="Proteomes" id="UP000230407">
    <property type="component" value="Unassembled WGS sequence"/>
</dbReference>
<dbReference type="PROSITE" id="PS00061">
    <property type="entry name" value="ADH_SHORT"/>
    <property type="match status" value="1"/>
</dbReference>
<dbReference type="AlphaFoldDB" id="A0A2M8LSI7"/>
<dbReference type="EMBL" id="PGGW01000067">
    <property type="protein sequence ID" value="PJE94917.1"/>
    <property type="molecule type" value="Genomic_DNA"/>
</dbReference>
<dbReference type="InterPro" id="IPR036291">
    <property type="entry name" value="NAD(P)-bd_dom_sf"/>
</dbReference>
<dbReference type="InterPro" id="IPR057326">
    <property type="entry name" value="KR_dom"/>
</dbReference>
<dbReference type="InterPro" id="IPR020904">
    <property type="entry name" value="Sc_DH/Rdtase_CS"/>
</dbReference>
<feature type="compositionally biased region" description="Low complexity" evidence="4">
    <location>
        <begin position="44"/>
        <end position="53"/>
    </location>
</feature>
<dbReference type="GO" id="GO:0032787">
    <property type="term" value="P:monocarboxylic acid metabolic process"/>
    <property type="evidence" value="ECO:0007669"/>
    <property type="project" value="UniProtKB-ARBA"/>
</dbReference>
<dbReference type="PRINTS" id="PR00080">
    <property type="entry name" value="SDRFAMILY"/>
</dbReference>
<dbReference type="CDD" id="cd05233">
    <property type="entry name" value="SDR_c"/>
    <property type="match status" value="1"/>
</dbReference>
<evidence type="ECO:0000256" key="2">
    <source>
        <dbReference type="ARBA" id="ARBA00023002"/>
    </source>
</evidence>
<dbReference type="SMART" id="SM00822">
    <property type="entry name" value="PKS_KR"/>
    <property type="match status" value="1"/>
</dbReference>
<feature type="region of interest" description="Disordered" evidence="4">
    <location>
        <begin position="1"/>
        <end position="93"/>
    </location>
</feature>
<gene>
    <name evidence="6" type="ORF">CUT44_24880</name>
</gene>
<dbReference type="InterPro" id="IPR002347">
    <property type="entry name" value="SDR_fam"/>
</dbReference>
<evidence type="ECO:0000313" key="6">
    <source>
        <dbReference type="EMBL" id="PJE94917.1"/>
    </source>
</evidence>
<dbReference type="PRINTS" id="PR00081">
    <property type="entry name" value="GDHRDH"/>
</dbReference>
<dbReference type="Pfam" id="PF00106">
    <property type="entry name" value="adh_short"/>
    <property type="match status" value="1"/>
</dbReference>
<name>A0A2M8LSI7_9ACTN</name>
<dbReference type="FunFam" id="3.40.50.720:FF:000084">
    <property type="entry name" value="Short-chain dehydrogenase reductase"/>
    <property type="match status" value="1"/>
</dbReference>
<reference evidence="6 7" key="1">
    <citation type="submission" date="2017-11" db="EMBL/GenBank/DDBJ databases">
        <title>Streptomyces carmine sp. nov., a novel actinomycete isolated from Sophora alopecuroides in Xinjiang, China.</title>
        <authorList>
            <person name="Wang Y."/>
            <person name="Luo X."/>
            <person name="Wan C."/>
            <person name="Zhang L."/>
        </authorList>
    </citation>
    <scope>NUCLEOTIDE SEQUENCE [LARGE SCALE GENOMIC DNA]</scope>
    <source>
        <strain evidence="6 7">TRM SA0054</strain>
    </source>
</reference>
<dbReference type="GO" id="GO:0016491">
    <property type="term" value="F:oxidoreductase activity"/>
    <property type="evidence" value="ECO:0007669"/>
    <property type="project" value="UniProtKB-KW"/>
</dbReference>
<sequence length="361" mass="38067">MPTTPSAWTDTTTARRVRAPTWSAVRPGSPEGEPPPRSRPPGRRPSGAPGHSPAARHPQTRRPVHDETTPAREPAAPPAPENHRNIRPRPGFDPALFAGRTALVAGASSGIGAAVALELGRYGARVGLLSRDGAAMEKVAASIAEAGGQAVVAPADLADGPALAAAVRHCETGLGPVDFLVNSVVHATRQVFLCEQDEADWQRTLDVNLTGTFRLCRLVVPGMMERRRGSIVLLSSTAGKRGLASNTAYCAAKSGINGFMRALAQELGPFGVRVNSVCPGLTDTPAVHDEDRYGRDFMASLRRHHGPADLTWDRYVRRSVRSTALGRLLGVPEVTQQILCLLSDLSSGVTGSAVDVDAGAM</sequence>
<dbReference type="PANTHER" id="PTHR42879">
    <property type="entry name" value="3-OXOACYL-(ACYL-CARRIER-PROTEIN) REDUCTASE"/>
    <property type="match status" value="1"/>
</dbReference>
<dbReference type="Gene3D" id="3.40.50.720">
    <property type="entry name" value="NAD(P)-binding Rossmann-like Domain"/>
    <property type="match status" value="1"/>
</dbReference>
<dbReference type="SUPFAM" id="SSF51735">
    <property type="entry name" value="NAD(P)-binding Rossmann-fold domains"/>
    <property type="match status" value="1"/>
</dbReference>
<comment type="caution">
    <text evidence="6">The sequence shown here is derived from an EMBL/GenBank/DDBJ whole genome shotgun (WGS) entry which is preliminary data.</text>
</comment>